<evidence type="ECO:0000313" key="3">
    <source>
        <dbReference type="Proteomes" id="UP000051298"/>
    </source>
</evidence>
<feature type="region of interest" description="Disordered" evidence="1">
    <location>
        <begin position="28"/>
        <end position="51"/>
    </location>
</feature>
<dbReference type="AlphaFoldDB" id="A0A0P1EUV8"/>
<dbReference type="Proteomes" id="UP000051298">
    <property type="component" value="Unassembled WGS sequence"/>
</dbReference>
<organism evidence="2 3">
    <name type="scientific">Thalassobacter stenotrophicus</name>
    <dbReference type="NCBI Taxonomy" id="266809"/>
    <lineage>
        <taxon>Bacteria</taxon>
        <taxon>Pseudomonadati</taxon>
        <taxon>Pseudomonadota</taxon>
        <taxon>Alphaproteobacteria</taxon>
        <taxon>Rhodobacterales</taxon>
        <taxon>Roseobacteraceae</taxon>
        <taxon>Thalassobacter</taxon>
    </lineage>
</organism>
<evidence type="ECO:0000313" key="2">
    <source>
        <dbReference type="EMBL" id="CUH58733.1"/>
    </source>
</evidence>
<name>A0A0P1EUV8_9RHOB</name>
<protein>
    <submittedName>
        <fullName evidence="2">Uncharacterized protein</fullName>
    </submittedName>
</protein>
<reference evidence="2 3" key="1">
    <citation type="submission" date="2015-09" db="EMBL/GenBank/DDBJ databases">
        <authorList>
            <consortium name="Swine Surveillance"/>
        </authorList>
    </citation>
    <scope>NUCLEOTIDE SEQUENCE [LARGE SCALE GENOMIC DNA]</scope>
    <source>
        <strain evidence="2 3">CECT 5294</strain>
    </source>
</reference>
<proteinExistence type="predicted"/>
<gene>
    <name evidence="2" type="ORF">THS5294_00004</name>
</gene>
<evidence type="ECO:0000256" key="1">
    <source>
        <dbReference type="SAM" id="MobiDB-lite"/>
    </source>
</evidence>
<dbReference type="EMBL" id="CYRX01000002">
    <property type="protein sequence ID" value="CUH58733.1"/>
    <property type="molecule type" value="Genomic_DNA"/>
</dbReference>
<sequence>MEKRQQRGLFTVPGLLLAFCSLGTPGFTRTTERSESVSEEAESAQYARKQL</sequence>
<accession>A0A0P1EUV8</accession>